<dbReference type="OrthoDB" id="8421503at2"/>
<reference evidence="14" key="1">
    <citation type="submission" date="2016-11" db="EMBL/GenBank/DDBJ databases">
        <authorList>
            <person name="Varghese N."/>
            <person name="Submissions S."/>
        </authorList>
    </citation>
    <scope>NUCLEOTIDE SEQUENCE [LARGE SCALE GENOMIC DNA]</scope>
    <source>
        <strain evidence="14">DSM 15807</strain>
    </source>
</reference>
<accession>A0A1M5QNU5</accession>
<keyword evidence="5 9" id="KW-0548">Nucleotidyltransferase</keyword>
<evidence type="ECO:0000256" key="9">
    <source>
        <dbReference type="PIRNR" id="PIRNR000804"/>
    </source>
</evidence>
<evidence type="ECO:0000256" key="8">
    <source>
        <dbReference type="ARBA" id="ARBA00023125"/>
    </source>
</evidence>
<organism evidence="13 14">
    <name type="scientific">Thermosipho atlanticus DSM 15807</name>
    <dbReference type="NCBI Taxonomy" id="1123380"/>
    <lineage>
        <taxon>Bacteria</taxon>
        <taxon>Thermotogati</taxon>
        <taxon>Thermotogota</taxon>
        <taxon>Thermotogae</taxon>
        <taxon>Thermotogales</taxon>
        <taxon>Fervidobacteriaceae</taxon>
        <taxon>Thermosipho</taxon>
    </lineage>
</organism>
<name>A0A1M5QNU5_9BACT</name>
<evidence type="ECO:0000313" key="14">
    <source>
        <dbReference type="Proteomes" id="UP000242592"/>
    </source>
</evidence>
<keyword evidence="4 9" id="KW-0808">Transferase</keyword>
<evidence type="ECO:0000256" key="2">
    <source>
        <dbReference type="ARBA" id="ARBA00010752"/>
    </source>
</evidence>
<dbReference type="PIRSF" id="PIRSF000804">
    <property type="entry name" value="DNA_pol_III_b"/>
    <property type="match status" value="1"/>
</dbReference>
<evidence type="ECO:0000256" key="4">
    <source>
        <dbReference type="ARBA" id="ARBA00022679"/>
    </source>
</evidence>
<dbReference type="InterPro" id="IPR022634">
    <property type="entry name" value="DNA_polIII_beta_N"/>
</dbReference>
<dbReference type="GO" id="GO:0005737">
    <property type="term" value="C:cytoplasm"/>
    <property type="evidence" value="ECO:0007669"/>
    <property type="project" value="UniProtKB-SubCell"/>
</dbReference>
<dbReference type="STRING" id="1123380.SAMN02745199_0041"/>
<dbReference type="SMART" id="SM00480">
    <property type="entry name" value="POL3Bc"/>
    <property type="match status" value="1"/>
</dbReference>
<comment type="function">
    <text evidence="9">Confers DNA tethering and processivity to DNA polymerases and other proteins. Acts as a clamp, forming a ring around DNA (a reaction catalyzed by the clamp-loading complex) which diffuses in an ATP-independent manner freely and bidirectionally along dsDNA. Initially characterized for its ability to contact the catalytic subunit of DNA polymerase III (Pol III), a complex, multichain enzyme responsible for most of the replicative synthesis in bacteria; Pol III exhibits 3'-5' exonuclease proofreading activity. The beta chain is required for initiation of replication as well as for processivity of DNA replication.</text>
</comment>
<dbReference type="Proteomes" id="UP000242592">
    <property type="component" value="Unassembled WGS sequence"/>
</dbReference>
<dbReference type="GO" id="GO:0003887">
    <property type="term" value="F:DNA-directed DNA polymerase activity"/>
    <property type="evidence" value="ECO:0007669"/>
    <property type="project" value="UniProtKB-UniRule"/>
</dbReference>
<evidence type="ECO:0000256" key="5">
    <source>
        <dbReference type="ARBA" id="ARBA00022695"/>
    </source>
</evidence>
<sequence>MLKFAINKQEFAKKISVAAQAVGSRTVDPILQCLLFKPENGAINIYSTDMQTFVVAKLPVSEFDGNDFFAVDAKLLEEIVKNIDEDEVIFEYNFGKLNIRSGKTSFNITTYSNPEKFPPLEFEKAGISFEIETSILSEMIDKVIFCASTESAMRALNGVYWEIKNKYLRLVASDGYRLALVEQMLNVEAEIDFIISLKSMKELQNMLSGTDEPVIKVTCDHKKMSVTAGDVTVITRVVEEVFPDYRRVLPKAFKTRISFNKDEFLEALKRNMIIAKRGNDKVKLEIGENVMVLTSQSPEYGEVREELNIEKEGEDLIINFNPRFLNEAVKNIDEEEIVFNFVDELSPMQVNSKDMEGYLYIVLPVRA</sequence>
<dbReference type="CDD" id="cd00140">
    <property type="entry name" value="beta_clamp"/>
    <property type="match status" value="1"/>
</dbReference>
<comment type="subunit">
    <text evidence="9">Forms a ring-shaped head-to-tail homodimer around DNA.</text>
</comment>
<dbReference type="NCBIfam" id="TIGR00663">
    <property type="entry name" value="dnan"/>
    <property type="match status" value="1"/>
</dbReference>
<dbReference type="Gene3D" id="3.70.10.10">
    <property type="match status" value="1"/>
</dbReference>
<comment type="similarity">
    <text evidence="2 9">Belongs to the beta sliding clamp family.</text>
</comment>
<dbReference type="PANTHER" id="PTHR30478:SF0">
    <property type="entry name" value="BETA SLIDING CLAMP"/>
    <property type="match status" value="1"/>
</dbReference>
<feature type="domain" description="DNA polymerase III beta sliding clamp C-terminal" evidence="12">
    <location>
        <begin position="246"/>
        <end position="366"/>
    </location>
</feature>
<dbReference type="InterPro" id="IPR001001">
    <property type="entry name" value="DNA_polIII_beta"/>
</dbReference>
<dbReference type="AlphaFoldDB" id="A0A1M5QNU5"/>
<evidence type="ECO:0000313" key="13">
    <source>
        <dbReference type="EMBL" id="SHH15489.1"/>
    </source>
</evidence>
<evidence type="ECO:0000256" key="1">
    <source>
        <dbReference type="ARBA" id="ARBA00004496"/>
    </source>
</evidence>
<dbReference type="InterPro" id="IPR022637">
    <property type="entry name" value="DNA_polIII_beta_cen"/>
</dbReference>
<dbReference type="GO" id="GO:0008408">
    <property type="term" value="F:3'-5' exonuclease activity"/>
    <property type="evidence" value="ECO:0007669"/>
    <property type="project" value="InterPro"/>
</dbReference>
<keyword evidence="7 9" id="KW-0239">DNA-directed DNA polymerase</keyword>
<dbReference type="Pfam" id="PF02768">
    <property type="entry name" value="DNA_pol3_beta_3"/>
    <property type="match status" value="1"/>
</dbReference>
<dbReference type="RefSeq" id="WP_073070828.1">
    <property type="nucleotide sequence ID" value="NZ_FQXN01000001.1"/>
</dbReference>
<dbReference type="GO" id="GO:0006271">
    <property type="term" value="P:DNA strand elongation involved in DNA replication"/>
    <property type="evidence" value="ECO:0007669"/>
    <property type="project" value="TreeGrafter"/>
</dbReference>
<evidence type="ECO:0000259" key="11">
    <source>
        <dbReference type="Pfam" id="PF02767"/>
    </source>
</evidence>
<protein>
    <recommendedName>
        <fullName evidence="9">Beta sliding clamp</fullName>
    </recommendedName>
</protein>
<keyword evidence="6 9" id="KW-0235">DNA replication</keyword>
<dbReference type="InterPro" id="IPR046938">
    <property type="entry name" value="DNA_clamp_sf"/>
</dbReference>
<evidence type="ECO:0000256" key="6">
    <source>
        <dbReference type="ARBA" id="ARBA00022705"/>
    </source>
</evidence>
<feature type="domain" description="DNA polymerase III beta sliding clamp N-terminal" evidence="10">
    <location>
        <begin position="2"/>
        <end position="119"/>
    </location>
</feature>
<comment type="subcellular location">
    <subcellularLocation>
        <location evidence="1 9">Cytoplasm</location>
    </subcellularLocation>
</comment>
<dbReference type="SUPFAM" id="SSF55979">
    <property type="entry name" value="DNA clamp"/>
    <property type="match status" value="3"/>
</dbReference>
<keyword evidence="3 9" id="KW-0963">Cytoplasm</keyword>
<proteinExistence type="inferred from homology"/>
<evidence type="ECO:0000259" key="10">
    <source>
        <dbReference type="Pfam" id="PF00712"/>
    </source>
</evidence>
<dbReference type="PANTHER" id="PTHR30478">
    <property type="entry name" value="DNA POLYMERASE III SUBUNIT BETA"/>
    <property type="match status" value="1"/>
</dbReference>
<feature type="domain" description="DNA polymerase III beta sliding clamp central" evidence="11">
    <location>
        <begin position="131"/>
        <end position="244"/>
    </location>
</feature>
<keyword evidence="14" id="KW-1185">Reference proteome</keyword>
<dbReference type="Gene3D" id="3.10.150.10">
    <property type="entry name" value="DNA Polymerase III, subunit A, domain 2"/>
    <property type="match status" value="1"/>
</dbReference>
<evidence type="ECO:0000256" key="7">
    <source>
        <dbReference type="ARBA" id="ARBA00022932"/>
    </source>
</evidence>
<dbReference type="EMBL" id="FQXN01000001">
    <property type="protein sequence ID" value="SHH15489.1"/>
    <property type="molecule type" value="Genomic_DNA"/>
</dbReference>
<dbReference type="GO" id="GO:0003677">
    <property type="term" value="F:DNA binding"/>
    <property type="evidence" value="ECO:0007669"/>
    <property type="project" value="UniProtKB-UniRule"/>
</dbReference>
<dbReference type="Pfam" id="PF02767">
    <property type="entry name" value="DNA_pol3_beta_2"/>
    <property type="match status" value="1"/>
</dbReference>
<evidence type="ECO:0000256" key="3">
    <source>
        <dbReference type="ARBA" id="ARBA00022490"/>
    </source>
</evidence>
<evidence type="ECO:0000259" key="12">
    <source>
        <dbReference type="Pfam" id="PF02768"/>
    </source>
</evidence>
<dbReference type="InterPro" id="IPR022635">
    <property type="entry name" value="DNA_polIII_beta_C"/>
</dbReference>
<gene>
    <name evidence="13" type="ORF">SAMN02745199_0041</name>
</gene>
<dbReference type="Pfam" id="PF00712">
    <property type="entry name" value="DNA_pol3_beta"/>
    <property type="match status" value="1"/>
</dbReference>
<keyword evidence="8" id="KW-0238">DNA-binding</keyword>
<dbReference type="GO" id="GO:0009360">
    <property type="term" value="C:DNA polymerase III complex"/>
    <property type="evidence" value="ECO:0007669"/>
    <property type="project" value="InterPro"/>
</dbReference>